<sequence length="60" mass="6401">MPERVVDVFDETGALVTSYTVILAGDAPAEAYEAEALRMAAFDVAVSADRLAGLTAKVRW</sequence>
<dbReference type="EMBL" id="JAEKLZ010000069">
    <property type="protein sequence ID" value="MBW8724039.1"/>
    <property type="molecule type" value="Genomic_DNA"/>
</dbReference>
<evidence type="ECO:0000313" key="2">
    <source>
        <dbReference type="Proteomes" id="UP000700706"/>
    </source>
</evidence>
<protein>
    <submittedName>
        <fullName evidence="1">Uncharacterized protein</fullName>
    </submittedName>
</protein>
<comment type="caution">
    <text evidence="1">The sequence shown here is derived from an EMBL/GenBank/DDBJ whole genome shotgun (WGS) entry which is preliminary data.</text>
</comment>
<accession>A0A952FKL1</accession>
<organism evidence="1 2">
    <name type="scientific">Inquilinus limosus</name>
    <dbReference type="NCBI Taxonomy" id="171674"/>
    <lineage>
        <taxon>Bacteria</taxon>
        <taxon>Pseudomonadati</taxon>
        <taxon>Pseudomonadota</taxon>
        <taxon>Alphaproteobacteria</taxon>
        <taxon>Rhodospirillales</taxon>
        <taxon>Rhodospirillaceae</taxon>
        <taxon>Inquilinus</taxon>
    </lineage>
</organism>
<evidence type="ECO:0000313" key="1">
    <source>
        <dbReference type="EMBL" id="MBW8724039.1"/>
    </source>
</evidence>
<reference evidence="1" key="1">
    <citation type="submission" date="2020-06" db="EMBL/GenBank/DDBJ databases">
        <title>Stable isotope informed genome-resolved metagenomics uncovers potential trophic interactions in rhizosphere soil.</title>
        <authorList>
            <person name="Starr E.P."/>
            <person name="Shi S."/>
            <person name="Blazewicz S.J."/>
            <person name="Koch B.J."/>
            <person name="Probst A.J."/>
            <person name="Hungate B.A."/>
            <person name="Pett-Ridge J."/>
            <person name="Firestone M.K."/>
            <person name="Banfield J.F."/>
        </authorList>
    </citation>
    <scope>NUCLEOTIDE SEQUENCE</scope>
    <source>
        <strain evidence="1">YM_69_17</strain>
    </source>
</reference>
<name>A0A952FKL1_9PROT</name>
<gene>
    <name evidence="1" type="ORF">JF625_02615</name>
</gene>
<dbReference type="Proteomes" id="UP000700706">
    <property type="component" value="Unassembled WGS sequence"/>
</dbReference>
<dbReference type="AlphaFoldDB" id="A0A952FKL1"/>
<proteinExistence type="predicted"/>